<dbReference type="InterPro" id="IPR016024">
    <property type="entry name" value="ARM-type_fold"/>
</dbReference>
<dbReference type="SUPFAM" id="SSF48371">
    <property type="entry name" value="ARM repeat"/>
    <property type="match status" value="1"/>
</dbReference>
<feature type="repeat" description="HEAT" evidence="5">
    <location>
        <begin position="56"/>
        <end position="94"/>
    </location>
</feature>
<evidence type="ECO:0000259" key="9">
    <source>
        <dbReference type="Pfam" id="PF14500"/>
    </source>
</evidence>
<dbReference type="GO" id="GO:0005634">
    <property type="term" value="C:nucleus"/>
    <property type="evidence" value="ECO:0007669"/>
    <property type="project" value="UniProtKB-SubCell"/>
</dbReference>
<dbReference type="InterPro" id="IPR039920">
    <property type="entry name" value="MMS19"/>
</dbReference>
<evidence type="ECO:0000313" key="11">
    <source>
        <dbReference type="Proteomes" id="UP000002624"/>
    </source>
</evidence>
<dbReference type="GO" id="GO:0016226">
    <property type="term" value="P:iron-sulfur cluster assembly"/>
    <property type="evidence" value="ECO:0007669"/>
    <property type="project" value="UniProtKB-UniRule"/>
</dbReference>
<evidence type="ECO:0000256" key="2">
    <source>
        <dbReference type="ARBA" id="ARBA00009340"/>
    </source>
</evidence>
<evidence type="ECO:0000256" key="7">
    <source>
        <dbReference type="SAM" id="MobiDB-lite"/>
    </source>
</evidence>
<evidence type="ECO:0000256" key="1">
    <source>
        <dbReference type="ARBA" id="ARBA00004123"/>
    </source>
</evidence>
<dbReference type="GO" id="GO:0097361">
    <property type="term" value="C:cytosolic [4Fe-4S] assembly targeting complex"/>
    <property type="evidence" value="ECO:0007669"/>
    <property type="project" value="UniProtKB-UniRule"/>
</dbReference>
<evidence type="ECO:0000256" key="3">
    <source>
        <dbReference type="ARBA" id="ARBA00022737"/>
    </source>
</evidence>
<dbReference type="OrthoDB" id="342900at2759"/>
<keyword evidence="6" id="KW-0234">DNA repair</keyword>
<dbReference type="InterPro" id="IPR011989">
    <property type="entry name" value="ARM-like"/>
</dbReference>
<name>C6HLF9_AJECH</name>
<feature type="domain" description="MMS19 C-terminal" evidence="8">
    <location>
        <begin position="571"/>
        <end position="665"/>
    </location>
</feature>
<dbReference type="Proteomes" id="UP000002624">
    <property type="component" value="Unassembled WGS sequence"/>
</dbReference>
<proteinExistence type="inferred from homology"/>
<comment type="similarity">
    <text evidence="2 6">Belongs to the MET18/MMS19 family.</text>
</comment>
<evidence type="ECO:0000313" key="10">
    <source>
        <dbReference type="EMBL" id="EER39096.1"/>
    </source>
</evidence>
<dbReference type="Pfam" id="PF12460">
    <property type="entry name" value="MMS19_C"/>
    <property type="match status" value="2"/>
</dbReference>
<dbReference type="Gene3D" id="1.25.10.10">
    <property type="entry name" value="Leucine-rich Repeat Variant"/>
    <property type="match status" value="2"/>
</dbReference>
<evidence type="ECO:0000259" key="8">
    <source>
        <dbReference type="Pfam" id="PF12460"/>
    </source>
</evidence>
<evidence type="ECO:0000256" key="6">
    <source>
        <dbReference type="RuleBase" id="RU367072"/>
    </source>
</evidence>
<dbReference type="PANTHER" id="PTHR12891:SF0">
    <property type="entry name" value="MMS19 NUCLEOTIDE EXCISION REPAIR PROTEIN HOMOLOG"/>
    <property type="match status" value="1"/>
</dbReference>
<protein>
    <recommendedName>
        <fullName evidence="6">MMS19 nucleotide excision repair protein</fullName>
    </recommendedName>
</protein>
<dbReference type="EMBL" id="GG692430">
    <property type="protein sequence ID" value="EER39096.1"/>
    <property type="molecule type" value="Genomic_DNA"/>
</dbReference>
<dbReference type="STRING" id="544712.C6HLF9"/>
<evidence type="ECO:0000256" key="4">
    <source>
        <dbReference type="ARBA" id="ARBA00023242"/>
    </source>
</evidence>
<evidence type="ECO:0000256" key="5">
    <source>
        <dbReference type="PROSITE-ProRule" id="PRU00103"/>
    </source>
</evidence>
<dbReference type="HOGENOM" id="CLU_005943_1_0_1"/>
<feature type="domain" description="MMS19 N-terminal" evidence="9">
    <location>
        <begin position="57"/>
        <end position="325"/>
    </location>
</feature>
<dbReference type="PANTHER" id="PTHR12891">
    <property type="entry name" value="DNA REPAIR/TRANSCRIPTION PROTEIN MET18/MMS19"/>
    <property type="match status" value="1"/>
</dbReference>
<sequence>MSELQEFLLVVEDNREQALGIASIAAQRSRVLTDFCILIRIVLAELENKQSTLIGLVQSLGEYINDENPAIRGKAVSYLTAVIKALSPNFLSRQQIQALTDFYCDRIEDGGAIAGLDRLQGLDRFTKDMTERVIRSSVFGLANIFLGECSRTSRILQHFSDLQTRPQSQRFQLLQLLNGLMSNHRTALRDMGDESLVGIVDLVSGERDPRNLMLIFSILKVLMVEWDISNHVQVAHPTTELHVELQSWLTSPQDLKTRLQNCISSTQLFAPYAFPSLLDKLDSTSLNVKKDALNSLYACISSYDPATVSRYSISVWDTLKFEVLHAQEEIIAEESLRVLQCLARRLSTITTKSQTSALLQFLKPITKECNEQLREPQQKQAQPARQILRSLSSASLTSFTLIIQDVIVPLLTVYQHADGIAKQRGLLEAFVALFDSAIDILGTWTTPGSDFSQENPLSPFEERLLEIFSQALMGSAKDETSFRLTSMQGLLRLSILRGFLQDNEIGLFVQYLDEILLTETSGKPELRKAAIDALAGISEHKSRLIMDISFPALMAMLPDSDKGVDPVYLSILEILAQISIGKDIFETLIRRLLGRLEILLQPGNTSTSAYPRAILLTILYAMDRKGLENDSTIDYYYDQILVKLSRRAAIATLENDTTTVMKDPSHIIVEETSSTHLALARHLALLVNKFLPTTQLPTASSILSSLIQSHPTPKSTLTPMPNETLTPAKIRTIFWLSKALILRLAPSTPEILNSLLILLSSSDAQTSTISARGFSLLLSPDDVLSTRNGAVIRLLSKQRVFSTLIPLISKNVRELNTGAADASRTPPHTKQAYLTALSGILSTIPSSLVMPELPTLLPLLLQSLDLTDPLSQPIKAGTLETLAVIIRDNGVSVISEVGYVDDLVKRLLKTATHNTTVSTSAATPTTTTAATSFSSTPNSPRIRAQSLQCLLLLAQTPGVSDSTSPGAKAASAKPSPLLPLKSVVLRSLKFALDDPIRDVRKAAVDARAAWLRGVEDLTGDEED</sequence>
<accession>C6HLF9</accession>
<dbReference type="Pfam" id="PF14500">
    <property type="entry name" value="MMS19_N"/>
    <property type="match status" value="1"/>
</dbReference>
<dbReference type="GO" id="GO:0051604">
    <property type="term" value="P:protein maturation"/>
    <property type="evidence" value="ECO:0007669"/>
    <property type="project" value="UniProtKB-UniRule"/>
</dbReference>
<gene>
    <name evidence="10" type="ORF">HCDG_07040</name>
</gene>
<dbReference type="eggNOG" id="KOG1967">
    <property type="taxonomic scope" value="Eukaryota"/>
</dbReference>
<comment type="subcellular location">
    <subcellularLocation>
        <location evidence="1 6">Nucleus</location>
    </subcellularLocation>
</comment>
<dbReference type="GO" id="GO:0006281">
    <property type="term" value="P:DNA repair"/>
    <property type="evidence" value="ECO:0007669"/>
    <property type="project" value="UniProtKB-UniRule"/>
</dbReference>
<dbReference type="InterPro" id="IPR024687">
    <property type="entry name" value="MMS19_C"/>
</dbReference>
<dbReference type="AlphaFoldDB" id="C6HLF9"/>
<dbReference type="OMA" id="FSFMPEF"/>
<reference evidence="11" key="1">
    <citation type="submission" date="2009-05" db="EMBL/GenBank/DDBJ databases">
        <title>The genome sequence of Ajellomyces capsulatus strain H143.</title>
        <authorList>
            <person name="Champion M."/>
            <person name="Cuomo C.A."/>
            <person name="Ma L.-J."/>
            <person name="Henn M.R."/>
            <person name="Sil A."/>
            <person name="Goldman B."/>
            <person name="Young S.K."/>
            <person name="Kodira C.D."/>
            <person name="Zeng Q."/>
            <person name="Koehrsen M."/>
            <person name="Alvarado L."/>
            <person name="Berlin A.M."/>
            <person name="Borenstein D."/>
            <person name="Chen Z."/>
            <person name="Engels R."/>
            <person name="Freedman E."/>
            <person name="Gellesch M."/>
            <person name="Goldberg J."/>
            <person name="Griggs A."/>
            <person name="Gujja S."/>
            <person name="Heiman D.I."/>
            <person name="Hepburn T.A."/>
            <person name="Howarth C."/>
            <person name="Jen D."/>
            <person name="Larson L."/>
            <person name="Lewis B."/>
            <person name="Mehta T."/>
            <person name="Park D."/>
            <person name="Pearson M."/>
            <person name="Roberts A."/>
            <person name="Saif S."/>
            <person name="Shea T.D."/>
            <person name="Shenoy N."/>
            <person name="Sisk P."/>
            <person name="Stolte C."/>
            <person name="Sykes S."/>
            <person name="Walk T."/>
            <person name="White J."/>
            <person name="Yandava C."/>
            <person name="Klein B."/>
            <person name="McEwen J.G."/>
            <person name="Puccia R."/>
            <person name="Goldman G.H."/>
            <person name="Felipe M.S."/>
            <person name="Nino-Vega G."/>
            <person name="San-Blas G."/>
            <person name="Taylor J.W."/>
            <person name="Mendoza L."/>
            <person name="Galagan J.E."/>
            <person name="Nusbaum C."/>
            <person name="Birren B.W."/>
        </authorList>
    </citation>
    <scope>NUCLEOTIDE SEQUENCE [LARGE SCALE GENOMIC DNA]</scope>
    <source>
        <strain evidence="11">H143</strain>
    </source>
</reference>
<keyword evidence="6" id="KW-0227">DNA damage</keyword>
<organism evidence="10 11">
    <name type="scientific">Ajellomyces capsulatus (strain H143)</name>
    <name type="common">Darling's disease fungus</name>
    <name type="synonym">Histoplasma capsulatum</name>
    <dbReference type="NCBI Taxonomy" id="544712"/>
    <lineage>
        <taxon>Eukaryota</taxon>
        <taxon>Fungi</taxon>
        <taxon>Dikarya</taxon>
        <taxon>Ascomycota</taxon>
        <taxon>Pezizomycotina</taxon>
        <taxon>Eurotiomycetes</taxon>
        <taxon>Eurotiomycetidae</taxon>
        <taxon>Onygenales</taxon>
        <taxon>Ajellomycetaceae</taxon>
        <taxon>Histoplasma</taxon>
    </lineage>
</organism>
<dbReference type="InterPro" id="IPR029240">
    <property type="entry name" value="MMS19_N"/>
</dbReference>
<comment type="function">
    <text evidence="6">Key component of the cytosolic iron-sulfur protein assembly (CIA) complex, a multiprotein complex that mediates the incorporation of iron-sulfur cluster into apoproteins specifically involved in DNA metabolism and genomic integrity. In the CIA complex, MMS19 acts as an adapter between early-acting CIA components and a subset of cellular target iron-sulfur proteins.</text>
</comment>
<feature type="domain" description="MMS19 C-terminal" evidence="8">
    <location>
        <begin position="670"/>
        <end position="954"/>
    </location>
</feature>
<keyword evidence="3" id="KW-0677">Repeat</keyword>
<dbReference type="InterPro" id="IPR021133">
    <property type="entry name" value="HEAT_type_2"/>
</dbReference>
<dbReference type="VEuPathDB" id="FungiDB:HCDG_07040"/>
<feature type="region of interest" description="Disordered" evidence="7">
    <location>
        <begin position="915"/>
        <end position="940"/>
    </location>
</feature>
<keyword evidence="4 6" id="KW-0539">Nucleus</keyword>
<dbReference type="PROSITE" id="PS50077">
    <property type="entry name" value="HEAT_REPEAT"/>
    <property type="match status" value="1"/>
</dbReference>